<evidence type="ECO:0000313" key="1">
    <source>
        <dbReference type="EMBL" id="KAJ8621012.1"/>
    </source>
</evidence>
<evidence type="ECO:0000313" key="2">
    <source>
        <dbReference type="Proteomes" id="UP001234297"/>
    </source>
</evidence>
<sequence>MAVAASRLLCSSRPLKFDSSSSSSSARSVHVSGSTFQRTVEMKKNRKVVVAKCSLSENAILERETEGGVRGLGSVAADVAKAALGLIKPRVNRKSGPVQAEIILETGILNCRFFTLFAVAGSLIGSILCFLEGCFLILESFYQYFQNMSQRSHQGEVMHLLVEALDFFLVGNAMLIFGVGIYVMFVGSKEMNRNKGSLNPGSNFFGFFHLKRLPSWVHIQSLSQAKTGIGHSVVMILQAGVIDKLKDVPMTSVLDLACLAGTILLSSACIFLLSRLSNNNNKST</sequence>
<accession>A0ACC2KIN3</accession>
<protein>
    <submittedName>
        <fullName evidence="1">Uncharacterized protein</fullName>
    </submittedName>
</protein>
<name>A0ACC2KIN3_PERAE</name>
<comment type="caution">
    <text evidence="1">The sequence shown here is derived from an EMBL/GenBank/DDBJ whole genome shotgun (WGS) entry which is preliminary data.</text>
</comment>
<keyword evidence="2" id="KW-1185">Reference proteome</keyword>
<dbReference type="EMBL" id="CM056817">
    <property type="protein sequence ID" value="KAJ8621012.1"/>
    <property type="molecule type" value="Genomic_DNA"/>
</dbReference>
<proteinExistence type="predicted"/>
<reference evidence="1 2" key="1">
    <citation type="journal article" date="2022" name="Hortic Res">
        <title>A haplotype resolved chromosomal level avocado genome allows analysis of novel avocado genes.</title>
        <authorList>
            <person name="Nath O."/>
            <person name="Fletcher S.J."/>
            <person name="Hayward A."/>
            <person name="Shaw L.M."/>
            <person name="Masouleh A.K."/>
            <person name="Furtado A."/>
            <person name="Henry R.J."/>
            <person name="Mitter N."/>
        </authorList>
    </citation>
    <scope>NUCLEOTIDE SEQUENCE [LARGE SCALE GENOMIC DNA]</scope>
    <source>
        <strain evidence="2">cv. Hass</strain>
    </source>
</reference>
<organism evidence="1 2">
    <name type="scientific">Persea americana</name>
    <name type="common">Avocado</name>
    <dbReference type="NCBI Taxonomy" id="3435"/>
    <lineage>
        <taxon>Eukaryota</taxon>
        <taxon>Viridiplantae</taxon>
        <taxon>Streptophyta</taxon>
        <taxon>Embryophyta</taxon>
        <taxon>Tracheophyta</taxon>
        <taxon>Spermatophyta</taxon>
        <taxon>Magnoliopsida</taxon>
        <taxon>Magnoliidae</taxon>
        <taxon>Laurales</taxon>
        <taxon>Lauraceae</taxon>
        <taxon>Persea</taxon>
    </lineage>
</organism>
<dbReference type="Proteomes" id="UP001234297">
    <property type="component" value="Chromosome 9"/>
</dbReference>
<gene>
    <name evidence="1" type="ORF">MRB53_029541</name>
</gene>